<dbReference type="Pfam" id="PF00593">
    <property type="entry name" value="TonB_dep_Rec_b-barrel"/>
    <property type="match status" value="1"/>
</dbReference>
<keyword evidence="3 11" id="KW-1134">Transmembrane beta strand</keyword>
<evidence type="ECO:0000256" key="11">
    <source>
        <dbReference type="PROSITE-ProRule" id="PRU01360"/>
    </source>
</evidence>
<dbReference type="KEGG" id="halc:EY643_17510"/>
<gene>
    <name evidence="16" type="ORF">EY643_17510</name>
</gene>
<keyword evidence="7" id="KW-0406">Ion transport</keyword>
<organism evidence="16 17">
    <name type="scientific">Halioglobus maricola</name>
    <dbReference type="NCBI Taxonomy" id="2601894"/>
    <lineage>
        <taxon>Bacteria</taxon>
        <taxon>Pseudomonadati</taxon>
        <taxon>Pseudomonadota</taxon>
        <taxon>Gammaproteobacteria</taxon>
        <taxon>Cellvibrionales</taxon>
        <taxon>Halieaceae</taxon>
        <taxon>Halioglobus</taxon>
    </lineage>
</organism>
<evidence type="ECO:0000256" key="1">
    <source>
        <dbReference type="ARBA" id="ARBA00004571"/>
    </source>
</evidence>
<dbReference type="Pfam" id="PF07715">
    <property type="entry name" value="Plug"/>
    <property type="match status" value="1"/>
</dbReference>
<evidence type="ECO:0000256" key="7">
    <source>
        <dbReference type="ARBA" id="ARBA00023065"/>
    </source>
</evidence>
<keyword evidence="4" id="KW-0410">Iron transport</keyword>
<name>A0A5P9NNG3_9GAMM</name>
<comment type="similarity">
    <text evidence="11 12">Belongs to the TonB-dependent receptor family.</text>
</comment>
<evidence type="ECO:0000256" key="13">
    <source>
        <dbReference type="SAM" id="SignalP"/>
    </source>
</evidence>
<dbReference type="RefSeq" id="WP_153240457.1">
    <property type="nucleotide sequence ID" value="NZ_CP036422.1"/>
</dbReference>
<keyword evidence="17" id="KW-1185">Reference proteome</keyword>
<dbReference type="Gene3D" id="2.40.170.20">
    <property type="entry name" value="TonB-dependent receptor, beta-barrel domain"/>
    <property type="match status" value="1"/>
</dbReference>
<sequence>MNTLKTALALAVAGVSVAANAQLEEVIVTAQKKSESLQDAPIAISAFTAENLEQIGATSAVDVGEYTPNAWITRSLGSSYNIRVSIRGIGTAEPSLAVDPKVGVYLDGAYIARNAGAVFDVVDLERVEVLRGPQGTLWGKNTTGGAINLVTQQPSGEFGGKVDFTVGNFGSNRAAVTVDTGEAAGLAAKISYVKKVSDGWQDNISDIGEDELGSEDTDAFRLAVRWDITDTLSANYAYDRTDGEATAPATQVGFVDASTDPSVPTIDLGDFSFYGGNLYAGMAEIANDDDRLDKFDLDNMKSEEVEISGHNLTLSWMLGDLEIKSITAYRDYESDQNGLDLDGGNWVKFSAADGTPSPATGFHTVGEKEQDQFSQEFQFLGTALDDRLDYVVGLYYFDEEGREINPWQATFYNAANNINTLFNGNMGAWYEITGESQALYGQATYHFSEAWRLTLGARYTEDEKELILLEEDPGLDQDYSSKEDWSKTTGAATLAYFMNDDVNFYGKVAQGYAAGIYNPGTVGRGVGPANPEPALTPADPEETTSYELGAKSQLADGMVRLNAAVYYNDNENLQQTDFVDGVRRTINSGESETIGAEIDVTALLGEHWMVTANAGYSDSDYDDSSRETEAFKTGAAGVQYDTDTNLGHVTARFDATYMGKVGFSASDPRVHSDARTLFNARLTLSEVEALDGQFRFALWGKNLADEEYIEHGANYGSFTGYTWGTPRTYGLDVAYEF</sequence>
<dbReference type="PANTHER" id="PTHR32552">
    <property type="entry name" value="FERRICHROME IRON RECEPTOR-RELATED"/>
    <property type="match status" value="1"/>
</dbReference>
<evidence type="ECO:0000256" key="5">
    <source>
        <dbReference type="ARBA" id="ARBA00022692"/>
    </source>
</evidence>
<evidence type="ECO:0000256" key="10">
    <source>
        <dbReference type="ARBA" id="ARBA00023237"/>
    </source>
</evidence>
<dbReference type="SUPFAM" id="SSF56935">
    <property type="entry name" value="Porins"/>
    <property type="match status" value="1"/>
</dbReference>
<evidence type="ECO:0000313" key="16">
    <source>
        <dbReference type="EMBL" id="QFU77312.1"/>
    </source>
</evidence>
<comment type="subcellular location">
    <subcellularLocation>
        <location evidence="1 11">Cell outer membrane</location>
        <topology evidence="1 11">Multi-pass membrane protein</topology>
    </subcellularLocation>
</comment>
<dbReference type="PANTHER" id="PTHR32552:SF81">
    <property type="entry name" value="TONB-DEPENDENT OUTER MEMBRANE RECEPTOR"/>
    <property type="match status" value="1"/>
</dbReference>
<proteinExistence type="inferred from homology"/>
<evidence type="ECO:0000256" key="3">
    <source>
        <dbReference type="ARBA" id="ARBA00022452"/>
    </source>
</evidence>
<keyword evidence="8 12" id="KW-0798">TonB box</keyword>
<dbReference type="PROSITE" id="PS52016">
    <property type="entry name" value="TONB_DEPENDENT_REC_3"/>
    <property type="match status" value="1"/>
</dbReference>
<dbReference type="OrthoDB" id="127311at2"/>
<keyword evidence="9 11" id="KW-0472">Membrane</keyword>
<dbReference type="InterPro" id="IPR036942">
    <property type="entry name" value="Beta-barrel_TonB_sf"/>
</dbReference>
<keyword evidence="10 11" id="KW-0998">Cell outer membrane</keyword>
<dbReference type="InterPro" id="IPR012910">
    <property type="entry name" value="Plug_dom"/>
</dbReference>
<keyword evidence="2 11" id="KW-0813">Transport</keyword>
<keyword evidence="16" id="KW-0675">Receptor</keyword>
<evidence type="ECO:0000313" key="17">
    <source>
        <dbReference type="Proteomes" id="UP000326287"/>
    </source>
</evidence>
<feature type="domain" description="TonB-dependent receptor plug" evidence="15">
    <location>
        <begin position="37"/>
        <end position="146"/>
    </location>
</feature>
<evidence type="ECO:0000256" key="4">
    <source>
        <dbReference type="ARBA" id="ARBA00022496"/>
    </source>
</evidence>
<keyword evidence="13" id="KW-0732">Signal</keyword>
<dbReference type="GO" id="GO:0009279">
    <property type="term" value="C:cell outer membrane"/>
    <property type="evidence" value="ECO:0007669"/>
    <property type="project" value="UniProtKB-SubCell"/>
</dbReference>
<feature type="chain" id="PRO_5024946932" evidence="13">
    <location>
        <begin position="22"/>
        <end position="737"/>
    </location>
</feature>
<evidence type="ECO:0000256" key="9">
    <source>
        <dbReference type="ARBA" id="ARBA00023136"/>
    </source>
</evidence>
<evidence type="ECO:0000256" key="12">
    <source>
        <dbReference type="RuleBase" id="RU003357"/>
    </source>
</evidence>
<accession>A0A5P9NNG3</accession>
<keyword evidence="6" id="KW-0408">Iron</keyword>
<dbReference type="GO" id="GO:0006826">
    <property type="term" value="P:iron ion transport"/>
    <property type="evidence" value="ECO:0007669"/>
    <property type="project" value="UniProtKB-KW"/>
</dbReference>
<dbReference type="Proteomes" id="UP000326287">
    <property type="component" value="Chromosome"/>
</dbReference>
<reference evidence="16 17" key="1">
    <citation type="submission" date="2019-02" db="EMBL/GenBank/DDBJ databases">
        <authorList>
            <person name="Li S.-H."/>
        </authorList>
    </citation>
    <scope>NUCLEOTIDE SEQUENCE [LARGE SCALE GENOMIC DNA]</scope>
    <source>
        <strain evidence="16 17">IMCC14385</strain>
    </source>
</reference>
<evidence type="ECO:0000256" key="2">
    <source>
        <dbReference type="ARBA" id="ARBA00022448"/>
    </source>
</evidence>
<dbReference type="AlphaFoldDB" id="A0A5P9NNG3"/>
<feature type="signal peptide" evidence="13">
    <location>
        <begin position="1"/>
        <end position="21"/>
    </location>
</feature>
<evidence type="ECO:0000259" key="15">
    <source>
        <dbReference type="Pfam" id="PF07715"/>
    </source>
</evidence>
<dbReference type="InterPro" id="IPR039426">
    <property type="entry name" value="TonB-dep_rcpt-like"/>
</dbReference>
<dbReference type="EMBL" id="CP036422">
    <property type="protein sequence ID" value="QFU77312.1"/>
    <property type="molecule type" value="Genomic_DNA"/>
</dbReference>
<keyword evidence="5 11" id="KW-0812">Transmembrane</keyword>
<evidence type="ECO:0000256" key="8">
    <source>
        <dbReference type="ARBA" id="ARBA00023077"/>
    </source>
</evidence>
<evidence type="ECO:0000259" key="14">
    <source>
        <dbReference type="Pfam" id="PF00593"/>
    </source>
</evidence>
<protein>
    <submittedName>
        <fullName evidence="16">TonB-dependent receptor</fullName>
    </submittedName>
</protein>
<evidence type="ECO:0000256" key="6">
    <source>
        <dbReference type="ARBA" id="ARBA00023004"/>
    </source>
</evidence>
<feature type="domain" description="TonB-dependent receptor-like beta-barrel" evidence="14">
    <location>
        <begin position="260"/>
        <end position="703"/>
    </location>
</feature>
<dbReference type="InterPro" id="IPR000531">
    <property type="entry name" value="Beta-barrel_TonB"/>
</dbReference>